<dbReference type="InterPro" id="IPR012677">
    <property type="entry name" value="Nucleotide-bd_a/b_plait_sf"/>
</dbReference>
<dbReference type="EMBL" id="CAMXCT010006334">
    <property type="protein sequence ID" value="CAI4014395.1"/>
    <property type="molecule type" value="Genomic_DNA"/>
</dbReference>
<reference evidence="2 3" key="2">
    <citation type="submission" date="2024-05" db="EMBL/GenBank/DDBJ databases">
        <authorList>
            <person name="Chen Y."/>
            <person name="Shah S."/>
            <person name="Dougan E. K."/>
            <person name="Thang M."/>
            <person name="Chan C."/>
        </authorList>
    </citation>
    <scope>NUCLEOTIDE SEQUENCE [LARGE SCALE GENOMIC DNA]</scope>
</reference>
<proteinExistence type="predicted"/>
<dbReference type="Proteomes" id="UP001152797">
    <property type="component" value="Unassembled WGS sequence"/>
</dbReference>
<protein>
    <submittedName>
        <fullName evidence="2">Protein disulfide-isomerase</fullName>
    </submittedName>
</protein>
<comment type="caution">
    <text evidence="1">The sequence shown here is derived from an EMBL/GenBank/DDBJ whole genome shotgun (WGS) entry which is preliminary data.</text>
</comment>
<accession>A0A9P1GHY5</accession>
<dbReference type="Gene3D" id="3.30.70.330">
    <property type="match status" value="1"/>
</dbReference>
<dbReference type="InterPro" id="IPR035979">
    <property type="entry name" value="RBD_domain_sf"/>
</dbReference>
<dbReference type="GO" id="GO:0003676">
    <property type="term" value="F:nucleic acid binding"/>
    <property type="evidence" value="ECO:0007669"/>
    <property type="project" value="InterPro"/>
</dbReference>
<sequence length="107" mass="11265">MFNAMMMSMMGKGSGKNGLRSFAPDLKVWVGGMPPNNVSKEINMKLKEHMSSAGVNCLYAEVGKTGTGGAAFKTNSDAQVACAALNGSLFQGMPIQCDLWSAQGKKV</sequence>
<evidence type="ECO:0000313" key="3">
    <source>
        <dbReference type="Proteomes" id="UP001152797"/>
    </source>
</evidence>
<gene>
    <name evidence="1" type="ORF">C1SCF055_LOCUS39302</name>
</gene>
<dbReference type="EMBL" id="CAMXCT030006334">
    <property type="protein sequence ID" value="CAL4801707.1"/>
    <property type="molecule type" value="Genomic_DNA"/>
</dbReference>
<keyword evidence="3" id="KW-1185">Reference proteome</keyword>
<organism evidence="1">
    <name type="scientific">Cladocopium goreaui</name>
    <dbReference type="NCBI Taxonomy" id="2562237"/>
    <lineage>
        <taxon>Eukaryota</taxon>
        <taxon>Sar</taxon>
        <taxon>Alveolata</taxon>
        <taxon>Dinophyceae</taxon>
        <taxon>Suessiales</taxon>
        <taxon>Symbiodiniaceae</taxon>
        <taxon>Cladocopium</taxon>
    </lineage>
</organism>
<dbReference type="AlphaFoldDB" id="A0A9P1GHY5"/>
<reference evidence="1" key="1">
    <citation type="submission" date="2022-10" db="EMBL/GenBank/DDBJ databases">
        <authorList>
            <person name="Chen Y."/>
            <person name="Dougan E. K."/>
            <person name="Chan C."/>
            <person name="Rhodes N."/>
            <person name="Thang M."/>
        </authorList>
    </citation>
    <scope>NUCLEOTIDE SEQUENCE</scope>
</reference>
<name>A0A9P1GHY5_9DINO</name>
<dbReference type="SUPFAM" id="SSF54928">
    <property type="entry name" value="RNA-binding domain, RBD"/>
    <property type="match status" value="1"/>
</dbReference>
<evidence type="ECO:0000313" key="1">
    <source>
        <dbReference type="EMBL" id="CAI4014395.1"/>
    </source>
</evidence>
<dbReference type="EMBL" id="CAMXCT020006334">
    <property type="protein sequence ID" value="CAL1167770.1"/>
    <property type="molecule type" value="Genomic_DNA"/>
</dbReference>
<evidence type="ECO:0000313" key="2">
    <source>
        <dbReference type="EMBL" id="CAL4801707.1"/>
    </source>
</evidence>